<protein>
    <submittedName>
        <fullName evidence="1">Uncharacterized protein</fullName>
    </submittedName>
</protein>
<proteinExistence type="predicted"/>
<dbReference type="RefSeq" id="WP_256312538.1">
    <property type="nucleotide sequence ID" value="NZ_JANGAC010000017.1"/>
</dbReference>
<reference evidence="1 2" key="1">
    <citation type="submission" date="2022-06" db="EMBL/GenBank/DDBJ databases">
        <title>Isolation of gut microbiota from human fecal samples.</title>
        <authorList>
            <person name="Pamer E.G."/>
            <person name="Barat B."/>
            <person name="Waligurski E."/>
            <person name="Medina S."/>
            <person name="Paddock L."/>
            <person name="Mostad J."/>
        </authorList>
    </citation>
    <scope>NUCLEOTIDE SEQUENCE [LARGE SCALE GENOMIC DNA]</scope>
    <source>
        <strain evidence="1 2">DFI.7.95</strain>
    </source>
</reference>
<accession>A0ABT1SGA2</accession>
<keyword evidence="2" id="KW-1185">Reference proteome</keyword>
<evidence type="ECO:0000313" key="1">
    <source>
        <dbReference type="EMBL" id="MCQ4924947.1"/>
    </source>
</evidence>
<dbReference type="EMBL" id="JANGAC010000017">
    <property type="protein sequence ID" value="MCQ4924947.1"/>
    <property type="molecule type" value="Genomic_DNA"/>
</dbReference>
<dbReference type="Proteomes" id="UP001524478">
    <property type="component" value="Unassembled WGS sequence"/>
</dbReference>
<comment type="caution">
    <text evidence="1">The sequence shown here is derived from an EMBL/GenBank/DDBJ whole genome shotgun (WGS) entry which is preliminary data.</text>
</comment>
<name>A0ABT1SGA2_9FIRM</name>
<organism evidence="1 2">
    <name type="scientific">Tissierella carlieri</name>
    <dbReference type="NCBI Taxonomy" id="689904"/>
    <lineage>
        <taxon>Bacteria</taxon>
        <taxon>Bacillati</taxon>
        <taxon>Bacillota</taxon>
        <taxon>Tissierellia</taxon>
        <taxon>Tissierellales</taxon>
        <taxon>Tissierellaceae</taxon>
        <taxon>Tissierella</taxon>
    </lineage>
</organism>
<sequence>MENKAVFYCFKESSQKSDVIICNLGKAHELFVEEHAKKKSGICEWDYFDITVYGKLLRSSNR</sequence>
<evidence type="ECO:0000313" key="2">
    <source>
        <dbReference type="Proteomes" id="UP001524478"/>
    </source>
</evidence>
<gene>
    <name evidence="1" type="ORF">NE686_17740</name>
</gene>